<dbReference type="AlphaFoldDB" id="A0A1D2MTM4"/>
<accession>A0A1D2MTM4</accession>
<evidence type="ECO:0000256" key="1">
    <source>
        <dbReference type="SAM" id="MobiDB-lite"/>
    </source>
</evidence>
<dbReference type="STRING" id="48709.A0A1D2MTM4"/>
<gene>
    <name evidence="2" type="ORF">Ocin01_10253</name>
</gene>
<proteinExistence type="predicted"/>
<dbReference type="Proteomes" id="UP000094527">
    <property type="component" value="Unassembled WGS sequence"/>
</dbReference>
<dbReference type="CDD" id="cd23650">
    <property type="entry name" value="TRP_CaM_bind1"/>
    <property type="match status" value="1"/>
</dbReference>
<sequence>MLLAKELSTIIQCLIVEMGKRWSEKKRKLKIGPAYFLGSGGKKNRQRERRLMKGFNITPAPPSNTTPLLSDVMELDPLQENEAVHYDKKSPKNKLARLAKMANQKREISKRKWGTLIEAARNAGMSKIIGRSRSEDSVCSNCSHSSSAIRKLRQQTTDPSGSISSVNSSGKRKRERFARSRSGVTVPIAAHFSRLKFRDSDKATGESGPGISQSLDVGDNSEINDSLESELRVKRTASAPTAAEASAAGAAAAVLPHGSQSSPVTPLIPSTLARPNVTITT</sequence>
<feature type="non-terminal residue" evidence="2">
    <location>
        <position position="281"/>
    </location>
</feature>
<dbReference type="EMBL" id="LJIJ01000540">
    <property type="protein sequence ID" value="ODM96427.1"/>
    <property type="molecule type" value="Genomic_DNA"/>
</dbReference>
<feature type="region of interest" description="Disordered" evidence="1">
    <location>
        <begin position="199"/>
        <end position="221"/>
    </location>
</feature>
<dbReference type="OrthoDB" id="2373987at2759"/>
<keyword evidence="2" id="KW-0675">Receptor</keyword>
<organism evidence="2 3">
    <name type="scientific">Orchesella cincta</name>
    <name type="common">Springtail</name>
    <name type="synonym">Podura cincta</name>
    <dbReference type="NCBI Taxonomy" id="48709"/>
    <lineage>
        <taxon>Eukaryota</taxon>
        <taxon>Metazoa</taxon>
        <taxon>Ecdysozoa</taxon>
        <taxon>Arthropoda</taxon>
        <taxon>Hexapoda</taxon>
        <taxon>Collembola</taxon>
        <taxon>Entomobryomorpha</taxon>
        <taxon>Entomobryoidea</taxon>
        <taxon>Orchesellidae</taxon>
        <taxon>Orchesellinae</taxon>
        <taxon>Orchesella</taxon>
    </lineage>
</organism>
<reference evidence="2 3" key="1">
    <citation type="journal article" date="2016" name="Genome Biol. Evol.">
        <title>Gene Family Evolution Reflects Adaptation to Soil Environmental Stressors in the Genome of the Collembolan Orchesella cincta.</title>
        <authorList>
            <person name="Faddeeva-Vakhrusheva A."/>
            <person name="Derks M.F."/>
            <person name="Anvar S.Y."/>
            <person name="Agamennone V."/>
            <person name="Suring W."/>
            <person name="Smit S."/>
            <person name="van Straalen N.M."/>
            <person name="Roelofs D."/>
        </authorList>
    </citation>
    <scope>NUCLEOTIDE SEQUENCE [LARGE SCALE GENOMIC DNA]</scope>
    <source>
        <tissue evidence="2">Mixed pool</tissue>
    </source>
</reference>
<feature type="region of interest" description="Disordered" evidence="1">
    <location>
        <begin position="152"/>
        <end position="182"/>
    </location>
</feature>
<evidence type="ECO:0000313" key="3">
    <source>
        <dbReference type="Proteomes" id="UP000094527"/>
    </source>
</evidence>
<protein>
    <submittedName>
        <fullName evidence="2">Transient receptor potential-gamma protein</fullName>
    </submittedName>
</protein>
<feature type="compositionally biased region" description="Polar residues" evidence="1">
    <location>
        <begin position="210"/>
        <end position="221"/>
    </location>
</feature>
<comment type="caution">
    <text evidence="2">The sequence shown here is derived from an EMBL/GenBank/DDBJ whole genome shotgun (WGS) entry which is preliminary data.</text>
</comment>
<keyword evidence="3" id="KW-1185">Reference proteome</keyword>
<feature type="compositionally biased region" description="Low complexity" evidence="1">
    <location>
        <begin position="160"/>
        <end position="169"/>
    </location>
</feature>
<name>A0A1D2MTM4_ORCCI</name>
<evidence type="ECO:0000313" key="2">
    <source>
        <dbReference type="EMBL" id="ODM96427.1"/>
    </source>
</evidence>